<feature type="compositionally biased region" description="Polar residues" evidence="7">
    <location>
        <begin position="746"/>
        <end position="776"/>
    </location>
</feature>
<protein>
    <recommendedName>
        <fullName evidence="8">Protein kinase domain-containing protein</fullName>
    </recommendedName>
</protein>
<dbReference type="PROSITE" id="PS50011">
    <property type="entry name" value="PROTEIN_KINASE_DOM"/>
    <property type="match status" value="1"/>
</dbReference>
<accession>A0A8T0GDL8</accession>
<dbReference type="PROSITE" id="PS00107">
    <property type="entry name" value="PROTEIN_KINASE_ATP"/>
    <property type="match status" value="1"/>
</dbReference>
<dbReference type="PANTHER" id="PTHR24058">
    <property type="entry name" value="DUAL SPECIFICITY PROTEIN KINASE"/>
    <property type="match status" value="1"/>
</dbReference>
<feature type="region of interest" description="Disordered" evidence="7">
    <location>
        <begin position="653"/>
        <end position="702"/>
    </location>
</feature>
<dbReference type="Gene3D" id="3.30.200.20">
    <property type="entry name" value="Phosphorylase Kinase, domain 1"/>
    <property type="match status" value="1"/>
</dbReference>
<sequence length="1085" mass="119369">MPMVEGAGRQQSARSPSSDGIYSSDDEESNSVLPSGRGQRPMYPIPQSHWFPRAIAFRVYVPARGGRVQQQAVGNVVARASRQHVGAPRLHIQVTRPVHSASRLAFKLTKDIVATYQTCNPEFQFSPDLNPKRYLTVPSTIVPENGLDNEKNDLVLYFNQVFVNDDGTRRYVVKDLVGSGTFGQVAKCFTEETNEYVAVKVIKNLPAYTTQARFEIGILHMLNKEYDPDDKYHIVRALDHFQYHGHLCIVFELLTENLYELLKKTNLKGMSLVLVRMFTKQLLESLSLLREARVIHCDLKPENILLIESFRSADLKLIDFGSACKEDQTVYTYIQSRFYRSPEVLVGHRYTTAIDMWSLGCVAAELFLGLPLFPGAGDFDMLLFMKEKLESQPSDHILRNAKYTNKFFKLLTAAPHSDYNHTAYQLLTSEEYEIRHKKKPEIGRRYFHGTLTDAIMAKPNPMPAAAHAKEIRARECFIDFLSGLIECDPRKRWSPQQAVKHPFITDEPYTGPYVPAPETPRTPVHHGLLLDHRGAAGHWVGAGLSPQVGGLNTGPRYDAISQQHSNHYSRASSFGSAGSFGSFGEGLAVDANFGSYVDDSGAHTTGINGQASSVGSSPESSWQGRPFIPSLHPHHQVLGQFRSLNLGASPSQFGGHGPLFQQSSGHFAASPGSFPSSPASSYIQSNGSQSQQGSPTRYGPASPARLLETAVTNATAAHGHYHRRRSWQPPPLSGGHGQQQQQQQQELAQWSRFQQSNPNGNTDAGPNATFDGQGNQRRGAPPVPHSRTARNGNSAGASQLTRASTSYTSGSSGTFVSPGSSMDGGDEDSALGPHWDPNFSEELLQEVALDTGGRGTSDGATSRRTSQSQASSSSSIEGSPVSPHSLPSGYQRQMPGHFQSQTSPSRLGPQISQNSQQQRQQGHHHVSPEQTPLHPQYGGRRQISGEMMTPVSGTASFQQRHQAFQIHQQQQLQQQLQHQLQHQMLLPSSQRDNRIPHTGVTHNTYSNAVASRLNNGQIEPNANSPSAAGFAMAAGIGHPMHAVQHQPYYGGEEIHHQWSIPGAFLPQGPYFANDLYGPRPPLARR</sequence>
<dbReference type="InterPro" id="IPR000719">
    <property type="entry name" value="Prot_kinase_dom"/>
</dbReference>
<feature type="compositionally biased region" description="Low complexity" evidence="7">
    <location>
        <begin position="804"/>
        <end position="814"/>
    </location>
</feature>
<evidence type="ECO:0000313" key="10">
    <source>
        <dbReference type="Proteomes" id="UP000822688"/>
    </source>
</evidence>
<keyword evidence="2" id="KW-0808">Transferase</keyword>
<feature type="region of interest" description="Disordered" evidence="7">
    <location>
        <begin position="715"/>
        <end position="837"/>
    </location>
</feature>
<evidence type="ECO:0000256" key="5">
    <source>
        <dbReference type="ARBA" id="ARBA00022840"/>
    </source>
</evidence>
<dbReference type="SMART" id="SM00220">
    <property type="entry name" value="S_TKc"/>
    <property type="match status" value="1"/>
</dbReference>
<proteinExistence type="predicted"/>
<dbReference type="Pfam" id="PF00069">
    <property type="entry name" value="Pkinase"/>
    <property type="match status" value="1"/>
</dbReference>
<dbReference type="AlphaFoldDB" id="A0A8T0GDL8"/>
<feature type="region of interest" description="Disordered" evidence="7">
    <location>
        <begin position="1"/>
        <end position="39"/>
    </location>
</feature>
<dbReference type="InterPro" id="IPR011009">
    <property type="entry name" value="Kinase-like_dom_sf"/>
</dbReference>
<name>A0A8T0GDL8_CERPU</name>
<evidence type="ECO:0000256" key="7">
    <source>
        <dbReference type="SAM" id="MobiDB-lite"/>
    </source>
</evidence>
<feature type="binding site" evidence="6">
    <location>
        <position position="200"/>
    </location>
    <ligand>
        <name>ATP</name>
        <dbReference type="ChEBI" id="CHEBI:30616"/>
    </ligand>
</feature>
<feature type="compositionally biased region" description="Polar residues" evidence="7">
    <location>
        <begin position="9"/>
        <end position="21"/>
    </location>
</feature>
<dbReference type="PANTHER" id="PTHR24058:SF17">
    <property type="entry name" value="HOMEODOMAIN INTERACTING PROTEIN KINASE, ISOFORM D"/>
    <property type="match status" value="1"/>
</dbReference>
<dbReference type="GO" id="GO:0004713">
    <property type="term" value="F:protein tyrosine kinase activity"/>
    <property type="evidence" value="ECO:0007669"/>
    <property type="project" value="TreeGrafter"/>
</dbReference>
<evidence type="ECO:0000256" key="6">
    <source>
        <dbReference type="PROSITE-ProRule" id="PRU10141"/>
    </source>
</evidence>
<comment type="caution">
    <text evidence="9">The sequence shown here is derived from an EMBL/GenBank/DDBJ whole genome shotgun (WGS) entry which is preliminary data.</text>
</comment>
<gene>
    <name evidence="9" type="ORF">KC19_11G033300</name>
</gene>
<dbReference type="PROSITE" id="PS00108">
    <property type="entry name" value="PROTEIN_KINASE_ST"/>
    <property type="match status" value="1"/>
</dbReference>
<feature type="compositionally biased region" description="Polar residues" evidence="7">
    <location>
        <begin position="789"/>
        <end position="803"/>
    </location>
</feature>
<keyword evidence="3 6" id="KW-0547">Nucleotide-binding</keyword>
<dbReference type="GO" id="GO:0004674">
    <property type="term" value="F:protein serine/threonine kinase activity"/>
    <property type="evidence" value="ECO:0007669"/>
    <property type="project" value="UniProtKB-KW"/>
</dbReference>
<dbReference type="SUPFAM" id="SSF56112">
    <property type="entry name" value="Protein kinase-like (PK-like)"/>
    <property type="match status" value="1"/>
</dbReference>
<dbReference type="Proteomes" id="UP000822688">
    <property type="component" value="Chromosome 11"/>
</dbReference>
<evidence type="ECO:0000256" key="4">
    <source>
        <dbReference type="ARBA" id="ARBA00022777"/>
    </source>
</evidence>
<feature type="region of interest" description="Disordered" evidence="7">
    <location>
        <begin position="851"/>
        <end position="941"/>
    </location>
</feature>
<keyword evidence="5 6" id="KW-0067">ATP-binding</keyword>
<feature type="compositionally biased region" description="Low complexity" evidence="7">
    <location>
        <begin position="667"/>
        <end position="694"/>
    </location>
</feature>
<evidence type="ECO:0000256" key="2">
    <source>
        <dbReference type="ARBA" id="ARBA00022679"/>
    </source>
</evidence>
<keyword evidence="10" id="KW-1185">Reference proteome</keyword>
<feature type="domain" description="Protein kinase" evidence="8">
    <location>
        <begin position="171"/>
        <end position="504"/>
    </location>
</feature>
<evidence type="ECO:0000313" key="9">
    <source>
        <dbReference type="EMBL" id="KAG0556189.1"/>
    </source>
</evidence>
<dbReference type="EMBL" id="CM026432">
    <property type="protein sequence ID" value="KAG0556189.1"/>
    <property type="molecule type" value="Genomic_DNA"/>
</dbReference>
<dbReference type="InterPro" id="IPR017441">
    <property type="entry name" value="Protein_kinase_ATP_BS"/>
</dbReference>
<keyword evidence="4" id="KW-0418">Kinase</keyword>
<feature type="region of interest" description="Disordered" evidence="7">
    <location>
        <begin position="607"/>
        <end position="629"/>
    </location>
</feature>
<evidence type="ECO:0000256" key="3">
    <source>
        <dbReference type="ARBA" id="ARBA00022741"/>
    </source>
</evidence>
<dbReference type="GO" id="GO:0005524">
    <property type="term" value="F:ATP binding"/>
    <property type="evidence" value="ECO:0007669"/>
    <property type="project" value="UniProtKB-UniRule"/>
</dbReference>
<dbReference type="GO" id="GO:0005737">
    <property type="term" value="C:cytoplasm"/>
    <property type="evidence" value="ECO:0007669"/>
    <property type="project" value="TreeGrafter"/>
</dbReference>
<feature type="compositionally biased region" description="Polar residues" evidence="7">
    <location>
        <begin position="607"/>
        <end position="623"/>
    </location>
</feature>
<dbReference type="Gene3D" id="1.10.510.10">
    <property type="entry name" value="Transferase(Phosphotransferase) domain 1"/>
    <property type="match status" value="1"/>
</dbReference>
<reference evidence="9 10" key="1">
    <citation type="submission" date="2020-06" db="EMBL/GenBank/DDBJ databases">
        <title>WGS assembly of Ceratodon purpureus strain R40.</title>
        <authorList>
            <person name="Carey S.B."/>
            <person name="Jenkins J."/>
            <person name="Shu S."/>
            <person name="Lovell J.T."/>
            <person name="Sreedasyam A."/>
            <person name="Maumus F."/>
            <person name="Tiley G.P."/>
            <person name="Fernandez-Pozo N."/>
            <person name="Barry K."/>
            <person name="Chen C."/>
            <person name="Wang M."/>
            <person name="Lipzen A."/>
            <person name="Daum C."/>
            <person name="Saski C.A."/>
            <person name="Payton A.C."/>
            <person name="Mcbreen J.C."/>
            <person name="Conrad R.E."/>
            <person name="Kollar L.M."/>
            <person name="Olsson S."/>
            <person name="Huttunen S."/>
            <person name="Landis J.B."/>
            <person name="Wickett N.J."/>
            <person name="Johnson M.G."/>
            <person name="Rensing S.A."/>
            <person name="Grimwood J."/>
            <person name="Schmutz J."/>
            <person name="Mcdaniel S.F."/>
        </authorList>
    </citation>
    <scope>NUCLEOTIDE SEQUENCE [LARGE SCALE GENOMIC DNA]</scope>
    <source>
        <strain evidence="9 10">R40</strain>
    </source>
</reference>
<dbReference type="InterPro" id="IPR050494">
    <property type="entry name" value="Ser_Thr_dual-spec_kinase"/>
</dbReference>
<keyword evidence="1" id="KW-0723">Serine/threonine-protein kinase</keyword>
<evidence type="ECO:0000259" key="8">
    <source>
        <dbReference type="PROSITE" id="PS50011"/>
    </source>
</evidence>
<feature type="compositionally biased region" description="Low complexity" evidence="7">
    <location>
        <begin position="860"/>
        <end position="875"/>
    </location>
</feature>
<dbReference type="InterPro" id="IPR008271">
    <property type="entry name" value="Ser/Thr_kinase_AS"/>
</dbReference>
<organism evidence="9 10">
    <name type="scientific">Ceratodon purpureus</name>
    <name type="common">Fire moss</name>
    <name type="synonym">Dicranum purpureum</name>
    <dbReference type="NCBI Taxonomy" id="3225"/>
    <lineage>
        <taxon>Eukaryota</taxon>
        <taxon>Viridiplantae</taxon>
        <taxon>Streptophyta</taxon>
        <taxon>Embryophyta</taxon>
        <taxon>Bryophyta</taxon>
        <taxon>Bryophytina</taxon>
        <taxon>Bryopsida</taxon>
        <taxon>Dicranidae</taxon>
        <taxon>Pseudoditrichales</taxon>
        <taxon>Ditrichaceae</taxon>
        <taxon>Ceratodon</taxon>
    </lineage>
</organism>
<feature type="compositionally biased region" description="Low complexity" evidence="7">
    <location>
        <begin position="910"/>
        <end position="920"/>
    </location>
</feature>
<evidence type="ECO:0000256" key="1">
    <source>
        <dbReference type="ARBA" id="ARBA00022527"/>
    </source>
</evidence>